<dbReference type="Pfam" id="PF01425">
    <property type="entry name" value="Amidase"/>
    <property type="match status" value="1"/>
</dbReference>
<protein>
    <recommendedName>
        <fullName evidence="3">amidase</fullName>
        <ecNumber evidence="3">3.5.1.4</ecNumber>
    </recommendedName>
</protein>
<dbReference type="RefSeq" id="XP_007720757.1">
    <property type="nucleotide sequence ID" value="XM_007722567.1"/>
</dbReference>
<evidence type="ECO:0000256" key="1">
    <source>
        <dbReference type="ARBA" id="ARBA00001311"/>
    </source>
</evidence>
<dbReference type="InterPro" id="IPR020556">
    <property type="entry name" value="Amidase_CS"/>
</dbReference>
<feature type="binding site" evidence="6">
    <location>
        <position position="193"/>
    </location>
    <ligand>
        <name>substrate</name>
    </ligand>
</feature>
<evidence type="ECO:0000313" key="8">
    <source>
        <dbReference type="EMBL" id="EXJ93263.1"/>
    </source>
</evidence>
<dbReference type="PIRSF" id="PIRSF001221">
    <property type="entry name" value="Amidase_fungi"/>
    <property type="match status" value="1"/>
</dbReference>
<comment type="catalytic activity">
    <reaction evidence="1">
        <text>a monocarboxylic acid amide + H2O = a monocarboxylate + NH4(+)</text>
        <dbReference type="Rhea" id="RHEA:12020"/>
        <dbReference type="ChEBI" id="CHEBI:15377"/>
        <dbReference type="ChEBI" id="CHEBI:28938"/>
        <dbReference type="ChEBI" id="CHEBI:35757"/>
        <dbReference type="ChEBI" id="CHEBI:83628"/>
        <dbReference type="EC" id="3.5.1.4"/>
    </reaction>
</comment>
<comment type="caution">
    <text evidence="8">The sequence shown here is derived from an EMBL/GenBank/DDBJ whole genome shotgun (WGS) entry which is preliminary data.</text>
</comment>
<reference evidence="8 9" key="1">
    <citation type="submission" date="2013-03" db="EMBL/GenBank/DDBJ databases">
        <title>The Genome Sequence of Capronia coronata CBS 617.96.</title>
        <authorList>
            <consortium name="The Broad Institute Genomics Platform"/>
            <person name="Cuomo C."/>
            <person name="de Hoog S."/>
            <person name="Gorbushina A."/>
            <person name="Walker B."/>
            <person name="Young S.K."/>
            <person name="Zeng Q."/>
            <person name="Gargeya S."/>
            <person name="Fitzgerald M."/>
            <person name="Haas B."/>
            <person name="Abouelleil A."/>
            <person name="Allen A.W."/>
            <person name="Alvarado L."/>
            <person name="Arachchi H.M."/>
            <person name="Berlin A.M."/>
            <person name="Chapman S.B."/>
            <person name="Gainer-Dewar J."/>
            <person name="Goldberg J."/>
            <person name="Griggs A."/>
            <person name="Gujja S."/>
            <person name="Hansen M."/>
            <person name="Howarth C."/>
            <person name="Imamovic A."/>
            <person name="Ireland A."/>
            <person name="Larimer J."/>
            <person name="McCowan C."/>
            <person name="Murphy C."/>
            <person name="Pearson M."/>
            <person name="Poon T.W."/>
            <person name="Priest M."/>
            <person name="Roberts A."/>
            <person name="Saif S."/>
            <person name="Shea T."/>
            <person name="Sisk P."/>
            <person name="Sykes S."/>
            <person name="Wortman J."/>
            <person name="Nusbaum C."/>
            <person name="Birren B."/>
        </authorList>
    </citation>
    <scope>NUCLEOTIDE SEQUENCE [LARGE SCALE GENOMIC DNA]</scope>
    <source>
        <strain evidence="8 9">CBS 617.96</strain>
    </source>
</reference>
<proteinExistence type="inferred from homology"/>
<evidence type="ECO:0000256" key="5">
    <source>
        <dbReference type="PIRSR" id="PIRSR001221-1"/>
    </source>
</evidence>
<dbReference type="SUPFAM" id="SSF75304">
    <property type="entry name" value="Amidase signature (AS) enzymes"/>
    <property type="match status" value="1"/>
</dbReference>
<dbReference type="PANTHER" id="PTHR46072">
    <property type="entry name" value="AMIDASE-RELATED-RELATED"/>
    <property type="match status" value="1"/>
</dbReference>
<dbReference type="AlphaFoldDB" id="W9YL10"/>
<dbReference type="eggNOG" id="KOG1212">
    <property type="taxonomic scope" value="Eukaryota"/>
</dbReference>
<feature type="active site" description="Charge relay system" evidence="5">
    <location>
        <position position="135"/>
    </location>
</feature>
<dbReference type="PROSITE" id="PS00571">
    <property type="entry name" value="AMIDASES"/>
    <property type="match status" value="1"/>
</dbReference>
<dbReference type="GO" id="GO:0004040">
    <property type="term" value="F:amidase activity"/>
    <property type="evidence" value="ECO:0007669"/>
    <property type="project" value="UniProtKB-EC"/>
</dbReference>
<dbReference type="OrthoDB" id="6428749at2759"/>
<comment type="similarity">
    <text evidence="2">Belongs to the amidase family.</text>
</comment>
<dbReference type="InterPro" id="IPR036928">
    <property type="entry name" value="AS_sf"/>
</dbReference>
<feature type="active site" description="Acyl-ester intermediate" evidence="5">
    <location>
        <position position="243"/>
    </location>
</feature>
<keyword evidence="4" id="KW-0378">Hydrolase</keyword>
<dbReference type="EC" id="3.5.1.4" evidence="3"/>
<feature type="binding site" evidence="6">
    <location>
        <position position="219"/>
    </location>
    <ligand>
        <name>substrate</name>
    </ligand>
</feature>
<gene>
    <name evidence="8" type="ORF">A1O1_01655</name>
</gene>
<dbReference type="EMBL" id="AMWN01000002">
    <property type="protein sequence ID" value="EXJ93263.1"/>
    <property type="molecule type" value="Genomic_DNA"/>
</dbReference>
<evidence type="ECO:0000313" key="9">
    <source>
        <dbReference type="Proteomes" id="UP000019484"/>
    </source>
</evidence>
<sequence>MVSVGTDWKALASEKRDAVLAQIPDAWKIPGTISSADEVPDVTGPYIQQFLDAREIMVTETDAVGIVEKTSSGEWTAVEVTKAFCHRAALAHQLVNCLHEICFDAAIENAQQLDTYFAEYKQPVGPLHGLPVSLKDQFHIKGIETTMGYVGWIGTFQGNKDDPRRFTFESELVKELRNLGAVLYCKTSVPTTLMTTETVNNILGYTWNPRNRHLSSGGSSGGEAALIALKGSPGGFGTDIGGSVRIPASYNGLWGLRPCGRLPYEGAATSIDGQNTVLSVVGPLSSSLGGLKLLFKAILQQQPWLHDPMVIEIPWREPIVEETQRLITKAKSTPGVLAFGLLRHDGIVHPTPPVARALGSVVSALRQAGHKIIEWDPPSHKLGAKILMDALTADGGADVRYHLGLSGEPQPEQIGVNRQQEEQKNVLEVAAINIAKREYKKAYLEYWNSTKDLTDTGRPVDAVLCPVTAHSPITPNKSRSMEYTLVSSLLDYTAVVIPVTHVKKEVDLPHTSMEYLSEWDKLAQTEYDPKVHFNGPVGIQLLGRCLEEEKMLTLAEYIKTEVLDR</sequence>
<name>W9YL10_9EURO</name>
<keyword evidence="9" id="KW-1185">Reference proteome</keyword>
<accession>W9YL10</accession>
<feature type="domain" description="Amidase" evidence="7">
    <location>
        <begin position="79"/>
        <end position="552"/>
    </location>
</feature>
<evidence type="ECO:0000256" key="4">
    <source>
        <dbReference type="ARBA" id="ARBA00022801"/>
    </source>
</evidence>
<dbReference type="GeneID" id="19156556"/>
<dbReference type="PANTHER" id="PTHR46072:SF7">
    <property type="entry name" value="AMIDASE"/>
    <property type="match status" value="1"/>
</dbReference>
<evidence type="ECO:0000256" key="6">
    <source>
        <dbReference type="PIRSR" id="PIRSR001221-2"/>
    </source>
</evidence>
<feature type="active site" description="Charge relay system" evidence="5">
    <location>
        <position position="219"/>
    </location>
</feature>
<evidence type="ECO:0000259" key="7">
    <source>
        <dbReference type="Pfam" id="PF01425"/>
    </source>
</evidence>
<feature type="binding site" evidence="6">
    <location>
        <begin position="240"/>
        <end position="243"/>
    </location>
    <ligand>
        <name>substrate</name>
    </ligand>
</feature>
<dbReference type="HOGENOM" id="CLU_009600_9_2_1"/>
<evidence type="ECO:0000256" key="3">
    <source>
        <dbReference type="ARBA" id="ARBA00012922"/>
    </source>
</evidence>
<dbReference type="STRING" id="1182541.W9YL10"/>
<dbReference type="Proteomes" id="UP000019484">
    <property type="component" value="Unassembled WGS sequence"/>
</dbReference>
<dbReference type="Gene3D" id="3.90.1300.10">
    <property type="entry name" value="Amidase signature (AS) domain"/>
    <property type="match status" value="1"/>
</dbReference>
<dbReference type="InterPro" id="IPR023631">
    <property type="entry name" value="Amidase_dom"/>
</dbReference>
<organism evidence="8 9">
    <name type="scientific">Capronia coronata CBS 617.96</name>
    <dbReference type="NCBI Taxonomy" id="1182541"/>
    <lineage>
        <taxon>Eukaryota</taxon>
        <taxon>Fungi</taxon>
        <taxon>Dikarya</taxon>
        <taxon>Ascomycota</taxon>
        <taxon>Pezizomycotina</taxon>
        <taxon>Eurotiomycetes</taxon>
        <taxon>Chaetothyriomycetidae</taxon>
        <taxon>Chaetothyriales</taxon>
        <taxon>Herpotrichiellaceae</taxon>
        <taxon>Capronia</taxon>
    </lineage>
</organism>
<evidence type="ECO:0000256" key="2">
    <source>
        <dbReference type="ARBA" id="ARBA00009199"/>
    </source>
</evidence>